<dbReference type="Proteomes" id="UP000620124">
    <property type="component" value="Unassembled WGS sequence"/>
</dbReference>
<keyword evidence="2" id="KW-1185">Reference proteome</keyword>
<accession>A0A8H6X4L6</accession>
<protein>
    <submittedName>
        <fullName evidence="1">Uncharacterized protein</fullName>
    </submittedName>
</protein>
<sequence>MIFPPQLPRPQLGLNVNVQQLFAMPLEGALSPSLQIDTPLGHSANSVADSPAQFQCPLMHLPRSAMPVDSRRLIPPVMQLMPALLRIRGRIAEFRFSPHSFSPAAGYQSSAFLVGSPSIQGGKLIRFSVVAMYTTPLGSWHPRVDTPHLPDTEFLCKYVHCSPGSLPPGLTE</sequence>
<name>A0A8H6X4L6_9AGAR</name>
<organism evidence="1 2">
    <name type="scientific">Mycena venus</name>
    <dbReference type="NCBI Taxonomy" id="2733690"/>
    <lineage>
        <taxon>Eukaryota</taxon>
        <taxon>Fungi</taxon>
        <taxon>Dikarya</taxon>
        <taxon>Basidiomycota</taxon>
        <taxon>Agaricomycotina</taxon>
        <taxon>Agaricomycetes</taxon>
        <taxon>Agaricomycetidae</taxon>
        <taxon>Agaricales</taxon>
        <taxon>Marasmiineae</taxon>
        <taxon>Mycenaceae</taxon>
        <taxon>Mycena</taxon>
    </lineage>
</organism>
<proteinExistence type="predicted"/>
<dbReference type="EMBL" id="JACAZI010000027">
    <property type="protein sequence ID" value="KAF7334040.1"/>
    <property type="molecule type" value="Genomic_DNA"/>
</dbReference>
<evidence type="ECO:0000313" key="2">
    <source>
        <dbReference type="Proteomes" id="UP000620124"/>
    </source>
</evidence>
<gene>
    <name evidence="1" type="ORF">MVEN_02309500</name>
</gene>
<comment type="caution">
    <text evidence="1">The sequence shown here is derived from an EMBL/GenBank/DDBJ whole genome shotgun (WGS) entry which is preliminary data.</text>
</comment>
<reference evidence="1" key="1">
    <citation type="submission" date="2020-05" db="EMBL/GenBank/DDBJ databases">
        <title>Mycena genomes resolve the evolution of fungal bioluminescence.</title>
        <authorList>
            <person name="Tsai I.J."/>
        </authorList>
    </citation>
    <scope>NUCLEOTIDE SEQUENCE</scope>
    <source>
        <strain evidence="1">CCC161011</strain>
    </source>
</reference>
<evidence type="ECO:0000313" key="1">
    <source>
        <dbReference type="EMBL" id="KAF7334040.1"/>
    </source>
</evidence>
<dbReference type="AlphaFoldDB" id="A0A8H6X4L6"/>